<dbReference type="InterPro" id="IPR036249">
    <property type="entry name" value="Thioredoxin-like_sf"/>
</dbReference>
<dbReference type="InterPro" id="IPR048069">
    <property type="entry name" value="Thylak_slr1796"/>
</dbReference>
<dbReference type="NCBIfam" id="NF038096">
    <property type="entry name" value="thylak_slr1796"/>
    <property type="match status" value="1"/>
</dbReference>
<dbReference type="EMBL" id="CP003630">
    <property type="protein sequence ID" value="AFZ16486.1"/>
    <property type="molecule type" value="Genomic_DNA"/>
</dbReference>
<dbReference type="HOGENOM" id="CLU_093809_0_0_3"/>
<evidence type="ECO:0000313" key="3">
    <source>
        <dbReference type="Proteomes" id="UP000010471"/>
    </source>
</evidence>
<organism evidence="2 3">
    <name type="scientific">Allocoleopsis franciscana PCC 7113</name>
    <dbReference type="NCBI Taxonomy" id="1173027"/>
    <lineage>
        <taxon>Bacteria</taxon>
        <taxon>Bacillati</taxon>
        <taxon>Cyanobacteriota</taxon>
        <taxon>Cyanophyceae</taxon>
        <taxon>Coleofasciculales</taxon>
        <taxon>Coleofasciculaceae</taxon>
        <taxon>Allocoleopsis</taxon>
        <taxon>Allocoleopsis franciscana</taxon>
    </lineage>
</organism>
<dbReference type="Gene3D" id="3.40.30.10">
    <property type="entry name" value="Glutaredoxin"/>
    <property type="match status" value="1"/>
</dbReference>
<reference evidence="2 3" key="1">
    <citation type="submission" date="2012-06" db="EMBL/GenBank/DDBJ databases">
        <title>Finished chromosome of genome of Microcoleus sp. PCC 7113.</title>
        <authorList>
            <consortium name="US DOE Joint Genome Institute"/>
            <person name="Gugger M."/>
            <person name="Coursin T."/>
            <person name="Rippka R."/>
            <person name="Tandeau De Marsac N."/>
            <person name="Huntemann M."/>
            <person name="Wei C.-L."/>
            <person name="Han J."/>
            <person name="Detter J.C."/>
            <person name="Han C."/>
            <person name="Tapia R."/>
            <person name="Chen A."/>
            <person name="Kyrpides N."/>
            <person name="Mavromatis K."/>
            <person name="Markowitz V."/>
            <person name="Szeto E."/>
            <person name="Ivanova N."/>
            <person name="Pagani I."/>
            <person name="Pati A."/>
            <person name="Goodwin L."/>
            <person name="Nordberg H.P."/>
            <person name="Cantor M.N."/>
            <person name="Hua S.X."/>
            <person name="Woyke T."/>
            <person name="Kerfeld C.A."/>
        </authorList>
    </citation>
    <scope>NUCLEOTIDE SEQUENCE [LARGE SCALE GENOMIC DNA]</scope>
    <source>
        <strain evidence="2 3">PCC 7113</strain>
    </source>
</reference>
<evidence type="ECO:0000259" key="1">
    <source>
        <dbReference type="PROSITE" id="PS51352"/>
    </source>
</evidence>
<dbReference type="InterPro" id="IPR013766">
    <property type="entry name" value="Thioredoxin_domain"/>
</dbReference>
<dbReference type="SUPFAM" id="SSF52833">
    <property type="entry name" value="Thioredoxin-like"/>
    <property type="match status" value="1"/>
</dbReference>
<sequence>MIFNFRRFPAPILIAHQPGGRHRVACVLLSLVAFLSCLWLIGTPSALAGLNDDKFDGNIFALYAGNGSLVPPRVTLTESLSRERPSLLVFYLDDSRDCKQYAAVISQLQAPYGRAANFLPISIDSIPLKSKYKPTEPGYYYQGLVPQTVLLDQKGKVVLNVTGQVPYEQVDDAFRKVFDLLPRSESVELKRRAFNEFNTELVEGER</sequence>
<dbReference type="eggNOG" id="COG0526">
    <property type="taxonomic scope" value="Bacteria"/>
</dbReference>
<evidence type="ECO:0000313" key="2">
    <source>
        <dbReference type="EMBL" id="AFZ16486.1"/>
    </source>
</evidence>
<gene>
    <name evidence="2" type="ORF">Mic7113_0570</name>
</gene>
<dbReference type="KEGG" id="mic:Mic7113_0570"/>
<dbReference type="Proteomes" id="UP000010471">
    <property type="component" value="Chromosome"/>
</dbReference>
<proteinExistence type="predicted"/>
<protein>
    <recommendedName>
        <fullName evidence="1">Thioredoxin domain-containing protein</fullName>
    </recommendedName>
</protein>
<dbReference type="RefSeq" id="WP_015180650.1">
    <property type="nucleotide sequence ID" value="NC_019738.1"/>
</dbReference>
<dbReference type="AlphaFoldDB" id="K9W9J2"/>
<name>K9W9J2_9CYAN</name>
<keyword evidence="3" id="KW-1185">Reference proteome</keyword>
<dbReference type="STRING" id="1173027.Mic7113_0570"/>
<accession>K9W9J2</accession>
<feature type="domain" description="Thioredoxin" evidence="1">
    <location>
        <begin position="39"/>
        <end position="179"/>
    </location>
</feature>
<dbReference type="PATRIC" id="fig|1173027.3.peg.626"/>
<dbReference type="PROSITE" id="PS51352">
    <property type="entry name" value="THIOREDOXIN_2"/>
    <property type="match status" value="1"/>
</dbReference>